<dbReference type="PRINTS" id="PR00080">
    <property type="entry name" value="SDRFAMILY"/>
</dbReference>
<evidence type="ECO:0000313" key="5">
    <source>
        <dbReference type="EMBL" id="GHF79079.1"/>
    </source>
</evidence>
<dbReference type="Pfam" id="PF00106">
    <property type="entry name" value="adh_short"/>
    <property type="match status" value="1"/>
</dbReference>
<dbReference type="AlphaFoldDB" id="A0A919BBZ8"/>
<dbReference type="RefSeq" id="WP_189766927.1">
    <property type="nucleotide sequence ID" value="NZ_BNCK01000001.1"/>
</dbReference>
<dbReference type="SUPFAM" id="SSF51735">
    <property type="entry name" value="NAD(P)-binding Rossmann-fold domains"/>
    <property type="match status" value="1"/>
</dbReference>
<dbReference type="PRINTS" id="PR00081">
    <property type="entry name" value="GDHRDH"/>
</dbReference>
<organism evidence="5 6">
    <name type="scientific">Thalassotalea marina</name>
    <dbReference type="NCBI Taxonomy" id="1673741"/>
    <lineage>
        <taxon>Bacteria</taxon>
        <taxon>Pseudomonadati</taxon>
        <taxon>Pseudomonadota</taxon>
        <taxon>Gammaproteobacteria</taxon>
        <taxon>Alteromonadales</taxon>
        <taxon>Colwelliaceae</taxon>
        <taxon>Thalassotalea</taxon>
    </lineage>
</organism>
<feature type="domain" description="Ketoreductase" evidence="4">
    <location>
        <begin position="5"/>
        <end position="194"/>
    </location>
</feature>
<sequence>MQPNTICLLTGATGGIGQAIATLLDQQGVTLILHGRDSEKLANLKQRLLKNHHTIAGDLTDAQDRAALMEQAFSMPGLRPNMLINNAGVSEFKALSDTNLTDIEYLLTTNLLATIDFTRLFLQRSLPASTIINVGSAFGAIGYPGYSLYCASKFGLRGFTEALQRELYGSGHRVCYFAPRATNTSINSSTVNEMNATLGNCADSPETVAKALWQLIQSQSARKSVGWPEKFFARLNGLLPEVVDKAITKQTKEILTFAKGEKL</sequence>
<proteinExistence type="inferred from homology"/>
<name>A0A919BBZ8_9GAMM</name>
<evidence type="ECO:0000313" key="6">
    <source>
        <dbReference type="Proteomes" id="UP000623842"/>
    </source>
</evidence>
<comment type="similarity">
    <text evidence="1 3">Belongs to the short-chain dehydrogenases/reductases (SDR) family.</text>
</comment>
<evidence type="ECO:0000259" key="4">
    <source>
        <dbReference type="SMART" id="SM00822"/>
    </source>
</evidence>
<reference evidence="5" key="2">
    <citation type="submission" date="2020-09" db="EMBL/GenBank/DDBJ databases">
        <authorList>
            <person name="Sun Q."/>
            <person name="Kim S."/>
        </authorList>
    </citation>
    <scope>NUCLEOTIDE SEQUENCE</scope>
    <source>
        <strain evidence="5">KCTC 42731</strain>
    </source>
</reference>
<protein>
    <submittedName>
        <fullName evidence="5">Short chain dehydrogenase</fullName>
    </submittedName>
</protein>
<reference evidence="5" key="1">
    <citation type="journal article" date="2014" name="Int. J. Syst. Evol. Microbiol.">
        <title>Complete genome sequence of Corynebacterium casei LMG S-19264T (=DSM 44701T), isolated from a smear-ripened cheese.</title>
        <authorList>
            <consortium name="US DOE Joint Genome Institute (JGI-PGF)"/>
            <person name="Walter F."/>
            <person name="Albersmeier A."/>
            <person name="Kalinowski J."/>
            <person name="Ruckert C."/>
        </authorList>
    </citation>
    <scope>NUCLEOTIDE SEQUENCE</scope>
    <source>
        <strain evidence="5">KCTC 42731</strain>
    </source>
</reference>
<dbReference type="InterPro" id="IPR002347">
    <property type="entry name" value="SDR_fam"/>
</dbReference>
<comment type="caution">
    <text evidence="5">The sequence shown here is derived from an EMBL/GenBank/DDBJ whole genome shotgun (WGS) entry which is preliminary data.</text>
</comment>
<dbReference type="EMBL" id="BNCK01000001">
    <property type="protein sequence ID" value="GHF79079.1"/>
    <property type="molecule type" value="Genomic_DNA"/>
</dbReference>
<dbReference type="GO" id="GO:0016020">
    <property type="term" value="C:membrane"/>
    <property type="evidence" value="ECO:0007669"/>
    <property type="project" value="TreeGrafter"/>
</dbReference>
<dbReference type="PANTHER" id="PTHR44196">
    <property type="entry name" value="DEHYDROGENASE/REDUCTASE SDR FAMILY MEMBER 7B"/>
    <property type="match status" value="1"/>
</dbReference>
<dbReference type="Proteomes" id="UP000623842">
    <property type="component" value="Unassembled WGS sequence"/>
</dbReference>
<keyword evidence="6" id="KW-1185">Reference proteome</keyword>
<keyword evidence="2" id="KW-0560">Oxidoreductase</keyword>
<dbReference type="InterPro" id="IPR036291">
    <property type="entry name" value="NAD(P)-bd_dom_sf"/>
</dbReference>
<evidence type="ECO:0000256" key="2">
    <source>
        <dbReference type="ARBA" id="ARBA00023002"/>
    </source>
</evidence>
<dbReference type="SMART" id="SM00822">
    <property type="entry name" value="PKS_KR"/>
    <property type="match status" value="1"/>
</dbReference>
<gene>
    <name evidence="5" type="ORF">GCM10017161_02790</name>
</gene>
<evidence type="ECO:0000256" key="1">
    <source>
        <dbReference type="ARBA" id="ARBA00006484"/>
    </source>
</evidence>
<dbReference type="InterPro" id="IPR057326">
    <property type="entry name" value="KR_dom"/>
</dbReference>
<dbReference type="PANTHER" id="PTHR44196:SF1">
    <property type="entry name" value="DEHYDROGENASE_REDUCTASE SDR FAMILY MEMBER 7B"/>
    <property type="match status" value="1"/>
</dbReference>
<evidence type="ECO:0000256" key="3">
    <source>
        <dbReference type="RuleBase" id="RU000363"/>
    </source>
</evidence>
<dbReference type="Gene3D" id="3.40.50.720">
    <property type="entry name" value="NAD(P)-binding Rossmann-like Domain"/>
    <property type="match status" value="1"/>
</dbReference>
<dbReference type="InterPro" id="IPR020904">
    <property type="entry name" value="Sc_DH/Rdtase_CS"/>
</dbReference>
<dbReference type="NCBIfam" id="NF006565">
    <property type="entry name" value="PRK09072.1"/>
    <property type="match status" value="1"/>
</dbReference>
<dbReference type="PROSITE" id="PS00061">
    <property type="entry name" value="ADH_SHORT"/>
    <property type="match status" value="1"/>
</dbReference>
<dbReference type="CDD" id="cd05233">
    <property type="entry name" value="SDR_c"/>
    <property type="match status" value="1"/>
</dbReference>
<dbReference type="GO" id="GO:0016491">
    <property type="term" value="F:oxidoreductase activity"/>
    <property type="evidence" value="ECO:0007669"/>
    <property type="project" value="UniProtKB-KW"/>
</dbReference>
<accession>A0A919BBZ8</accession>